<accession>A0AAE1D5B5</accession>
<proteinExistence type="predicted"/>
<dbReference type="SMART" id="SM00401">
    <property type="entry name" value="ZnF_GATA"/>
    <property type="match status" value="1"/>
</dbReference>
<keyword evidence="6" id="KW-0539">Nucleus</keyword>
<feature type="compositionally biased region" description="Polar residues" evidence="8">
    <location>
        <begin position="57"/>
        <end position="72"/>
    </location>
</feature>
<evidence type="ECO:0000256" key="6">
    <source>
        <dbReference type="ARBA" id="ARBA00023242"/>
    </source>
</evidence>
<dbReference type="PROSITE" id="PS50114">
    <property type="entry name" value="GATA_ZN_FINGER_2"/>
    <property type="match status" value="1"/>
</dbReference>
<dbReference type="AlphaFoldDB" id="A0AAE1D5B5"/>
<feature type="compositionally biased region" description="Basic and acidic residues" evidence="8">
    <location>
        <begin position="277"/>
        <end position="307"/>
    </location>
</feature>
<evidence type="ECO:0000256" key="8">
    <source>
        <dbReference type="SAM" id="MobiDB-lite"/>
    </source>
</evidence>
<evidence type="ECO:0000313" key="10">
    <source>
        <dbReference type="EMBL" id="KAK3757018.1"/>
    </source>
</evidence>
<keyword evidence="3" id="KW-0479">Metal-binding</keyword>
<dbReference type="GO" id="GO:0008270">
    <property type="term" value="F:zinc ion binding"/>
    <property type="evidence" value="ECO:0007669"/>
    <property type="project" value="UniProtKB-KW"/>
</dbReference>
<protein>
    <recommendedName>
        <fullName evidence="2">GATA zinc finger domain-containing protein 1</fullName>
    </recommendedName>
</protein>
<gene>
    <name evidence="10" type="ORF">RRG08_041794</name>
</gene>
<keyword evidence="11" id="KW-1185">Reference proteome</keyword>
<dbReference type="Proteomes" id="UP001283361">
    <property type="component" value="Unassembled WGS sequence"/>
</dbReference>
<dbReference type="InterPro" id="IPR013088">
    <property type="entry name" value="Znf_NHR/GATA"/>
</dbReference>
<dbReference type="SUPFAM" id="SSF57716">
    <property type="entry name" value="Glucocorticoid receptor-like (DNA-binding domain)"/>
    <property type="match status" value="1"/>
</dbReference>
<dbReference type="GO" id="GO:0006325">
    <property type="term" value="P:chromatin organization"/>
    <property type="evidence" value="ECO:0007669"/>
    <property type="project" value="TreeGrafter"/>
</dbReference>
<name>A0AAE1D5B5_9GAST</name>
<dbReference type="PANTHER" id="PTHR13340:SF2">
    <property type="entry name" value="GATA ZINC FINGER DOMAIN-CONTAINING PROTEIN 1"/>
    <property type="match status" value="1"/>
</dbReference>
<feature type="region of interest" description="Disordered" evidence="8">
    <location>
        <begin position="266"/>
        <end position="314"/>
    </location>
</feature>
<dbReference type="GO" id="GO:0005634">
    <property type="term" value="C:nucleus"/>
    <property type="evidence" value="ECO:0007669"/>
    <property type="project" value="UniProtKB-SubCell"/>
</dbReference>
<reference evidence="10" key="1">
    <citation type="journal article" date="2023" name="G3 (Bethesda)">
        <title>A reference genome for the long-term kleptoplast-retaining sea slug Elysia crispata morphotype clarki.</title>
        <authorList>
            <person name="Eastman K.E."/>
            <person name="Pendleton A.L."/>
            <person name="Shaikh M.A."/>
            <person name="Suttiyut T."/>
            <person name="Ogas R."/>
            <person name="Tomko P."/>
            <person name="Gavelis G."/>
            <person name="Widhalm J.R."/>
            <person name="Wisecaver J.H."/>
        </authorList>
    </citation>
    <scope>NUCLEOTIDE SEQUENCE</scope>
    <source>
        <strain evidence="10">ECLA1</strain>
    </source>
</reference>
<feature type="domain" description="GATA-type" evidence="9">
    <location>
        <begin position="9"/>
        <end position="35"/>
    </location>
</feature>
<evidence type="ECO:0000256" key="2">
    <source>
        <dbReference type="ARBA" id="ARBA00014943"/>
    </source>
</evidence>
<evidence type="ECO:0000256" key="4">
    <source>
        <dbReference type="ARBA" id="ARBA00022771"/>
    </source>
</evidence>
<dbReference type="Pfam" id="PF00320">
    <property type="entry name" value="GATA"/>
    <property type="match status" value="1"/>
</dbReference>
<evidence type="ECO:0000256" key="3">
    <source>
        <dbReference type="ARBA" id="ARBA00022723"/>
    </source>
</evidence>
<feature type="compositionally biased region" description="Low complexity" evidence="8">
    <location>
        <begin position="73"/>
        <end position="82"/>
    </location>
</feature>
<organism evidence="10 11">
    <name type="scientific">Elysia crispata</name>
    <name type="common">lettuce slug</name>
    <dbReference type="NCBI Taxonomy" id="231223"/>
    <lineage>
        <taxon>Eukaryota</taxon>
        <taxon>Metazoa</taxon>
        <taxon>Spiralia</taxon>
        <taxon>Lophotrochozoa</taxon>
        <taxon>Mollusca</taxon>
        <taxon>Gastropoda</taxon>
        <taxon>Heterobranchia</taxon>
        <taxon>Euthyneura</taxon>
        <taxon>Panpulmonata</taxon>
        <taxon>Sacoglossa</taxon>
        <taxon>Placobranchoidea</taxon>
        <taxon>Plakobranchidae</taxon>
        <taxon>Elysia</taxon>
    </lineage>
</organism>
<dbReference type="PROSITE" id="PS00344">
    <property type="entry name" value="GATA_ZN_FINGER_1"/>
    <property type="match status" value="1"/>
</dbReference>
<evidence type="ECO:0000313" key="11">
    <source>
        <dbReference type="Proteomes" id="UP001283361"/>
    </source>
</evidence>
<dbReference type="EMBL" id="JAWDGP010005418">
    <property type="protein sequence ID" value="KAK3757018.1"/>
    <property type="molecule type" value="Genomic_DNA"/>
</dbReference>
<evidence type="ECO:0000259" key="9">
    <source>
        <dbReference type="PROSITE" id="PS50114"/>
    </source>
</evidence>
<feature type="region of interest" description="Disordered" evidence="8">
    <location>
        <begin position="57"/>
        <end position="86"/>
    </location>
</feature>
<dbReference type="Gene3D" id="3.30.50.10">
    <property type="entry name" value="Erythroid Transcription Factor GATA-1, subunit A"/>
    <property type="match status" value="1"/>
</dbReference>
<evidence type="ECO:0000256" key="7">
    <source>
        <dbReference type="PROSITE-ProRule" id="PRU00094"/>
    </source>
</evidence>
<evidence type="ECO:0000256" key="5">
    <source>
        <dbReference type="ARBA" id="ARBA00022833"/>
    </source>
</evidence>
<dbReference type="GO" id="GO:0006355">
    <property type="term" value="P:regulation of DNA-templated transcription"/>
    <property type="evidence" value="ECO:0007669"/>
    <property type="project" value="InterPro"/>
</dbReference>
<dbReference type="InterPro" id="IPR039050">
    <property type="entry name" value="GATAD1"/>
</dbReference>
<dbReference type="InterPro" id="IPR000679">
    <property type="entry name" value="Znf_GATA"/>
</dbReference>
<dbReference type="GO" id="GO:0043565">
    <property type="term" value="F:sequence-specific DNA binding"/>
    <property type="evidence" value="ECO:0007669"/>
    <property type="project" value="InterPro"/>
</dbReference>
<keyword evidence="4 7" id="KW-0863">Zinc-finger</keyword>
<comment type="subcellular location">
    <subcellularLocation>
        <location evidence="1">Nucleus</location>
    </subcellularLocation>
</comment>
<evidence type="ECO:0000256" key="1">
    <source>
        <dbReference type="ARBA" id="ARBA00004123"/>
    </source>
</evidence>
<dbReference type="PANTHER" id="PTHR13340">
    <property type="entry name" value="GATA ZINC FINGER DOMAIN-CONTAINING"/>
    <property type="match status" value="1"/>
</dbReference>
<sequence>MPFGVKPLCSSCKISYSPIWRKGVSGQVLCNSCGLKQSSGISLSNTVAINKPEAGSTSQAIVPQKNGNASIPGSTTGSTGSGMPVLRKSSRIKPTKKAPQVFAKSLSTKGKGRRVIFKKTQPSKAPPSVATFVTGESVFHKDQYYQVGDVVSLVDHEGGVYYAQLRGFLSDQYNEKSAVITWLLPTVHSSSNRFDPNSYILGPEEDLPRKMDFMEFVCHAPSDYFRARDAPYKTVSHEPNLCYIWTSIGPKITVTPTIDEIFGITPDAPTPPNGDKSVTKAKLERERINREIARNREKSRAERRQSIKLEGLQS</sequence>
<keyword evidence="5" id="KW-0862">Zinc</keyword>
<comment type="caution">
    <text evidence="10">The sequence shown here is derived from an EMBL/GenBank/DDBJ whole genome shotgun (WGS) entry which is preliminary data.</text>
</comment>